<dbReference type="AlphaFoldDB" id="A0A3B0RXP8"/>
<name>A0A3B0RXP8_9ZZZZ</name>
<dbReference type="EMBL" id="UOEC01000132">
    <property type="protein sequence ID" value="VAV96222.1"/>
    <property type="molecule type" value="Genomic_DNA"/>
</dbReference>
<dbReference type="InterPro" id="IPR016071">
    <property type="entry name" value="Staphylococal_nuclease_OB-fold"/>
</dbReference>
<dbReference type="Pfam" id="PF00565">
    <property type="entry name" value="SNase"/>
    <property type="match status" value="1"/>
</dbReference>
<sequence length="163" mass="18970">MKTYNHLKILALLVLILIWTSPALRAQSQFPDVVSSNLADNLYTYRAIITSVYDGDTVTADIDLGMKIWLRGERLRLWGIDTPELRRGTRRQAARKARDFLRIQILGQKVIIKTIRDRKGKYGRYLAVIYKGQVNINELMISKSYARRYKVRRKLQLTTDLSN</sequence>
<dbReference type="InterPro" id="IPR035437">
    <property type="entry name" value="SNase_OB-fold_sf"/>
</dbReference>
<evidence type="ECO:0000313" key="2">
    <source>
        <dbReference type="EMBL" id="VAV96222.1"/>
    </source>
</evidence>
<gene>
    <name evidence="2" type="ORF">MNBD_ALPHA08-698</name>
</gene>
<proteinExistence type="predicted"/>
<reference evidence="2" key="1">
    <citation type="submission" date="2018-06" db="EMBL/GenBank/DDBJ databases">
        <authorList>
            <person name="Zhirakovskaya E."/>
        </authorList>
    </citation>
    <scope>NUCLEOTIDE SEQUENCE</scope>
</reference>
<evidence type="ECO:0000259" key="1">
    <source>
        <dbReference type="PROSITE" id="PS50830"/>
    </source>
</evidence>
<dbReference type="SUPFAM" id="SSF50199">
    <property type="entry name" value="Staphylococcal nuclease"/>
    <property type="match status" value="1"/>
</dbReference>
<dbReference type="SMART" id="SM00318">
    <property type="entry name" value="SNc"/>
    <property type="match status" value="1"/>
</dbReference>
<feature type="domain" description="TNase-like" evidence="1">
    <location>
        <begin position="43"/>
        <end position="163"/>
    </location>
</feature>
<accession>A0A3B0RXP8</accession>
<protein>
    <recommendedName>
        <fullName evidence="1">TNase-like domain-containing protein</fullName>
    </recommendedName>
</protein>
<dbReference type="Gene3D" id="2.40.50.90">
    <property type="match status" value="1"/>
</dbReference>
<dbReference type="PROSITE" id="PS50830">
    <property type="entry name" value="TNASE_3"/>
    <property type="match status" value="1"/>
</dbReference>
<organism evidence="2">
    <name type="scientific">hydrothermal vent metagenome</name>
    <dbReference type="NCBI Taxonomy" id="652676"/>
    <lineage>
        <taxon>unclassified sequences</taxon>
        <taxon>metagenomes</taxon>
        <taxon>ecological metagenomes</taxon>
    </lineage>
</organism>